<comment type="caution">
    <text evidence="1">The sequence shown here is derived from an EMBL/GenBank/DDBJ whole genome shotgun (WGS) entry which is preliminary data.</text>
</comment>
<protein>
    <submittedName>
        <fullName evidence="1">Uncharacterized protein</fullName>
    </submittedName>
</protein>
<dbReference type="Gramene" id="Psat05G0018600-T1">
    <property type="protein sequence ID" value="KAI5402468.1"/>
    <property type="gene ID" value="KIW84_050186"/>
</dbReference>
<proteinExistence type="predicted"/>
<keyword evidence="2" id="KW-1185">Reference proteome</keyword>
<dbReference type="Proteomes" id="UP001058974">
    <property type="component" value="Chromosome 5"/>
</dbReference>
<sequence length="127" mass="13817">MMPRGLIPSPWMGNLSLLTKGPTWTPSPALPYAITSPSLDHMFSKCKFGVGNIDYLGHLISSQGVKADPEKIKAIADWPTPTSLTTLRAFLGLTGICRHFIWNYASLASPLTDLIKSSTFSWPKAAV</sequence>
<organism evidence="1 2">
    <name type="scientific">Pisum sativum</name>
    <name type="common">Garden pea</name>
    <name type="synonym">Lathyrus oleraceus</name>
    <dbReference type="NCBI Taxonomy" id="3888"/>
    <lineage>
        <taxon>Eukaryota</taxon>
        <taxon>Viridiplantae</taxon>
        <taxon>Streptophyta</taxon>
        <taxon>Embryophyta</taxon>
        <taxon>Tracheophyta</taxon>
        <taxon>Spermatophyta</taxon>
        <taxon>Magnoliopsida</taxon>
        <taxon>eudicotyledons</taxon>
        <taxon>Gunneridae</taxon>
        <taxon>Pentapetalae</taxon>
        <taxon>rosids</taxon>
        <taxon>fabids</taxon>
        <taxon>Fabales</taxon>
        <taxon>Fabaceae</taxon>
        <taxon>Papilionoideae</taxon>
        <taxon>50 kb inversion clade</taxon>
        <taxon>NPAAA clade</taxon>
        <taxon>Hologalegina</taxon>
        <taxon>IRL clade</taxon>
        <taxon>Fabeae</taxon>
        <taxon>Lathyrus</taxon>
    </lineage>
</organism>
<dbReference type="Gene3D" id="3.30.70.270">
    <property type="match status" value="1"/>
</dbReference>
<dbReference type="InterPro" id="IPR043502">
    <property type="entry name" value="DNA/RNA_pol_sf"/>
</dbReference>
<dbReference type="PANTHER" id="PTHR37984">
    <property type="entry name" value="PROTEIN CBG26694"/>
    <property type="match status" value="1"/>
</dbReference>
<evidence type="ECO:0000313" key="2">
    <source>
        <dbReference type="Proteomes" id="UP001058974"/>
    </source>
</evidence>
<dbReference type="InterPro" id="IPR050951">
    <property type="entry name" value="Retrovirus_Pol_polyprotein"/>
</dbReference>
<accession>A0A9D4WJ83</accession>
<dbReference type="AlphaFoldDB" id="A0A9D4WJ83"/>
<name>A0A9D4WJ83_PEA</name>
<reference evidence="1 2" key="1">
    <citation type="journal article" date="2022" name="Nat. Genet.">
        <title>Improved pea reference genome and pan-genome highlight genomic features and evolutionary characteristics.</title>
        <authorList>
            <person name="Yang T."/>
            <person name="Liu R."/>
            <person name="Luo Y."/>
            <person name="Hu S."/>
            <person name="Wang D."/>
            <person name="Wang C."/>
            <person name="Pandey M.K."/>
            <person name="Ge S."/>
            <person name="Xu Q."/>
            <person name="Li N."/>
            <person name="Li G."/>
            <person name="Huang Y."/>
            <person name="Saxena R.K."/>
            <person name="Ji Y."/>
            <person name="Li M."/>
            <person name="Yan X."/>
            <person name="He Y."/>
            <person name="Liu Y."/>
            <person name="Wang X."/>
            <person name="Xiang C."/>
            <person name="Varshney R.K."/>
            <person name="Ding H."/>
            <person name="Gao S."/>
            <person name="Zong X."/>
        </authorList>
    </citation>
    <scope>NUCLEOTIDE SEQUENCE [LARGE SCALE GENOMIC DNA]</scope>
    <source>
        <strain evidence="1 2">cv. Zhongwan 6</strain>
    </source>
</reference>
<evidence type="ECO:0000313" key="1">
    <source>
        <dbReference type="EMBL" id="KAI5402468.1"/>
    </source>
</evidence>
<dbReference type="SUPFAM" id="SSF56672">
    <property type="entry name" value="DNA/RNA polymerases"/>
    <property type="match status" value="1"/>
</dbReference>
<dbReference type="InterPro" id="IPR043128">
    <property type="entry name" value="Rev_trsase/Diguanyl_cyclase"/>
</dbReference>
<gene>
    <name evidence="1" type="ORF">KIW84_050186</name>
</gene>
<dbReference type="EMBL" id="JAMSHJ010000005">
    <property type="protein sequence ID" value="KAI5402468.1"/>
    <property type="molecule type" value="Genomic_DNA"/>
</dbReference>
<dbReference type="PANTHER" id="PTHR37984:SF5">
    <property type="entry name" value="PROTEIN NYNRIN-LIKE"/>
    <property type="match status" value="1"/>
</dbReference>